<reference evidence="2 3" key="1">
    <citation type="submission" date="2024-03" db="EMBL/GenBank/DDBJ databases">
        <title>Complete genome sequence of the green alga Chloropicon roscoffensis RCC1871.</title>
        <authorList>
            <person name="Lemieux C."/>
            <person name="Pombert J.-F."/>
            <person name="Otis C."/>
            <person name="Turmel M."/>
        </authorList>
    </citation>
    <scope>NUCLEOTIDE SEQUENCE [LARGE SCALE GENOMIC DNA]</scope>
    <source>
        <strain evidence="2 3">RCC1871</strain>
    </source>
</reference>
<dbReference type="InterPro" id="IPR036188">
    <property type="entry name" value="FAD/NAD-bd_sf"/>
</dbReference>
<protein>
    <submittedName>
        <fullName evidence="2">Amine oxidase</fullName>
    </submittedName>
</protein>
<dbReference type="GO" id="GO:0016491">
    <property type="term" value="F:oxidoreductase activity"/>
    <property type="evidence" value="ECO:0007669"/>
    <property type="project" value="InterPro"/>
</dbReference>
<name>A0AAX4P9Q9_9CHLO</name>
<dbReference type="Gene3D" id="3.50.50.60">
    <property type="entry name" value="FAD/NAD(P)-binding domain"/>
    <property type="match status" value="1"/>
</dbReference>
<proteinExistence type="predicted"/>
<sequence length="521" mass="54626">MGRAFVASSSAGPRAASVVGGGWAALGAAHNLTKAGFRVTVIDAAPETGGLAVEVGIKGFWSHYKNIESLLDDEIGLPVRDAYNAFSETAFYSARGLEVVAPVFRDRPRLPAPLGPLVYTLDRFTGLPLGDRLTAFPLTQSLLEFDLDEETYRAYDLVSFATLCKTAKVSKKLYDTFLAPVLLALLFVPPEELSAAAALSVLKNYVLSHQPDFDVAWPKLPPSAVFKRWQARLEGLGCSFQSSTRVERVTVSGGVITGVDAVAASGEPRRVDSDVVVLATGAAALPKIVQASGLHLSCEGLARVGELTCAPVSAVRIDTGGGPRIDLGHSANVFASGPVAGTFFDVGALIGDAAAGRVLEVDWYNATEDLLESTDDELARQALGILAMASSSSASSALEEGRWSVRAAARVRKAALRWIPGSHLATPQIRPEGAPRGLYVAGDLVRNGPGDFPSHLGARGLSQEKSLVTGLVAGTEAAKEFGAGGKGLLIPRAVEPEEPHVLAAKEAMRLARSAGLSQLLV</sequence>
<dbReference type="InterPro" id="IPR050464">
    <property type="entry name" value="Zeta_carotene_desat/Oxidored"/>
</dbReference>
<dbReference type="PANTHER" id="PTHR42923:SF46">
    <property type="entry name" value="AMINE OXIDASE"/>
    <property type="match status" value="1"/>
</dbReference>
<evidence type="ECO:0000313" key="2">
    <source>
        <dbReference type="EMBL" id="WZN62888.1"/>
    </source>
</evidence>
<accession>A0AAX4P9Q9</accession>
<dbReference type="AlphaFoldDB" id="A0AAX4P9Q9"/>
<evidence type="ECO:0000259" key="1">
    <source>
        <dbReference type="Pfam" id="PF01593"/>
    </source>
</evidence>
<dbReference type="PANTHER" id="PTHR42923">
    <property type="entry name" value="PROTOPORPHYRINOGEN OXIDASE"/>
    <property type="match status" value="1"/>
</dbReference>
<dbReference type="EMBL" id="CP151506">
    <property type="protein sequence ID" value="WZN62888.1"/>
    <property type="molecule type" value="Genomic_DNA"/>
</dbReference>
<dbReference type="Proteomes" id="UP001472866">
    <property type="component" value="Chromosome 06"/>
</dbReference>
<keyword evidence="3" id="KW-1185">Reference proteome</keyword>
<dbReference type="Pfam" id="PF01593">
    <property type="entry name" value="Amino_oxidase"/>
    <property type="match status" value="1"/>
</dbReference>
<organism evidence="2 3">
    <name type="scientific">Chloropicon roscoffensis</name>
    <dbReference type="NCBI Taxonomy" id="1461544"/>
    <lineage>
        <taxon>Eukaryota</taxon>
        <taxon>Viridiplantae</taxon>
        <taxon>Chlorophyta</taxon>
        <taxon>Chloropicophyceae</taxon>
        <taxon>Chloropicales</taxon>
        <taxon>Chloropicaceae</taxon>
        <taxon>Chloropicon</taxon>
    </lineage>
</organism>
<dbReference type="SUPFAM" id="SSF51905">
    <property type="entry name" value="FAD/NAD(P)-binding domain"/>
    <property type="match status" value="1"/>
</dbReference>
<evidence type="ECO:0000313" key="3">
    <source>
        <dbReference type="Proteomes" id="UP001472866"/>
    </source>
</evidence>
<dbReference type="InterPro" id="IPR002937">
    <property type="entry name" value="Amino_oxidase"/>
</dbReference>
<feature type="domain" description="Amine oxidase" evidence="1">
    <location>
        <begin position="28"/>
        <end position="444"/>
    </location>
</feature>
<gene>
    <name evidence="2" type="ORF">HKI87_06g44330</name>
</gene>